<accession>A0AAV8RTC8</accession>
<dbReference type="EMBL" id="JAQQAF010000002">
    <property type="protein sequence ID" value="KAJ8505605.1"/>
    <property type="molecule type" value="Genomic_DNA"/>
</dbReference>
<name>A0AAV8RTC8_ENSVE</name>
<evidence type="ECO:0000313" key="2">
    <source>
        <dbReference type="Proteomes" id="UP001222027"/>
    </source>
</evidence>
<proteinExistence type="predicted"/>
<organism evidence="1 2">
    <name type="scientific">Ensete ventricosum</name>
    <name type="common">Abyssinian banana</name>
    <name type="synonym">Musa ensete</name>
    <dbReference type="NCBI Taxonomy" id="4639"/>
    <lineage>
        <taxon>Eukaryota</taxon>
        <taxon>Viridiplantae</taxon>
        <taxon>Streptophyta</taxon>
        <taxon>Embryophyta</taxon>
        <taxon>Tracheophyta</taxon>
        <taxon>Spermatophyta</taxon>
        <taxon>Magnoliopsida</taxon>
        <taxon>Liliopsida</taxon>
        <taxon>Zingiberales</taxon>
        <taxon>Musaceae</taxon>
        <taxon>Ensete</taxon>
    </lineage>
</organism>
<sequence>MPWEDSSSFCFYCTFDSPIKQMAEGDTSMRMLYKDWFIKDQVSTTQMTIAPFGWQVIGFSAQIGRQLRSKVAPGQSGGIPGSDLMKDEKKLLL</sequence>
<gene>
    <name evidence="1" type="ORF">OPV22_006491</name>
</gene>
<protein>
    <submittedName>
        <fullName evidence="1">Uncharacterized protein</fullName>
    </submittedName>
</protein>
<evidence type="ECO:0000313" key="1">
    <source>
        <dbReference type="EMBL" id="KAJ8505605.1"/>
    </source>
</evidence>
<dbReference type="AlphaFoldDB" id="A0AAV8RTC8"/>
<reference evidence="1 2" key="1">
    <citation type="submission" date="2022-12" db="EMBL/GenBank/DDBJ databases">
        <title>Chromosome-scale assembly of the Ensete ventricosum genome.</title>
        <authorList>
            <person name="Dussert Y."/>
            <person name="Stocks J."/>
            <person name="Wendawek A."/>
            <person name="Woldeyes F."/>
            <person name="Nichols R.A."/>
            <person name="Borrell J.S."/>
        </authorList>
    </citation>
    <scope>NUCLEOTIDE SEQUENCE [LARGE SCALE GENOMIC DNA]</scope>
    <source>
        <strain evidence="2">cv. Maze</strain>
        <tissue evidence="1">Seeds</tissue>
    </source>
</reference>
<keyword evidence="2" id="KW-1185">Reference proteome</keyword>
<dbReference type="Proteomes" id="UP001222027">
    <property type="component" value="Unassembled WGS sequence"/>
</dbReference>
<comment type="caution">
    <text evidence="1">The sequence shown here is derived from an EMBL/GenBank/DDBJ whole genome shotgun (WGS) entry which is preliminary data.</text>
</comment>